<dbReference type="PROSITE" id="PS51257">
    <property type="entry name" value="PROKAR_LIPOPROTEIN"/>
    <property type="match status" value="1"/>
</dbReference>
<evidence type="ECO:0000259" key="3">
    <source>
        <dbReference type="Pfam" id="PF02608"/>
    </source>
</evidence>
<accession>A0ABS6BXU5</accession>
<keyword evidence="5" id="KW-1185">Reference proteome</keyword>
<feature type="domain" description="ABC transporter substrate-binding protein PnrA-like" evidence="3">
    <location>
        <begin position="38"/>
        <end position="301"/>
    </location>
</feature>
<feature type="signal peptide" evidence="2">
    <location>
        <begin position="1"/>
        <end position="19"/>
    </location>
</feature>
<organism evidence="4 5">
    <name type="scientific">Clostridium frigoris</name>
    <dbReference type="NCBI Taxonomy" id="205327"/>
    <lineage>
        <taxon>Bacteria</taxon>
        <taxon>Bacillati</taxon>
        <taxon>Bacillota</taxon>
        <taxon>Clostridia</taxon>
        <taxon>Eubacteriales</taxon>
        <taxon>Clostridiaceae</taxon>
        <taxon>Clostridium</taxon>
    </lineage>
</organism>
<dbReference type="CDD" id="cd19963">
    <property type="entry name" value="PBP1_BMP-like"/>
    <property type="match status" value="1"/>
</dbReference>
<proteinExistence type="predicted"/>
<dbReference type="PANTHER" id="PTHR43208:SF1">
    <property type="entry name" value="ABC TRANSPORTER SUBSTRATE-BINDING PROTEIN"/>
    <property type="match status" value="1"/>
</dbReference>
<comment type="caution">
    <text evidence="4">The sequence shown here is derived from an EMBL/GenBank/DDBJ whole genome shotgun (WGS) entry which is preliminary data.</text>
</comment>
<dbReference type="EMBL" id="JAHLDV010000062">
    <property type="protein sequence ID" value="MBU3161410.1"/>
    <property type="molecule type" value="Genomic_DNA"/>
</dbReference>
<evidence type="ECO:0000256" key="1">
    <source>
        <dbReference type="ARBA" id="ARBA00022729"/>
    </source>
</evidence>
<dbReference type="Pfam" id="PF02608">
    <property type="entry name" value="Bmp"/>
    <property type="match status" value="1"/>
</dbReference>
<name>A0ABS6BXU5_9CLOT</name>
<dbReference type="Proteomes" id="UP000776252">
    <property type="component" value="Unassembled WGS sequence"/>
</dbReference>
<dbReference type="InterPro" id="IPR003760">
    <property type="entry name" value="PnrA-like"/>
</dbReference>
<dbReference type="PANTHER" id="PTHR43208">
    <property type="entry name" value="ABC TRANSPORTER SUBSTRATE-BINDING PROTEIN"/>
    <property type="match status" value="1"/>
</dbReference>
<reference evidence="4 5" key="1">
    <citation type="submission" date="2021-06" db="EMBL/GenBank/DDBJ databases">
        <title>Clostridia strains as spoilage organisms.</title>
        <authorList>
            <person name="Wambui J."/>
            <person name="Stephan R."/>
            <person name="Stevens M.J.A."/>
        </authorList>
    </citation>
    <scope>NUCLEOTIDE SEQUENCE [LARGE SCALE GENOMIC DNA]</scope>
    <source>
        <strain evidence="4 5">DSM 14204</strain>
    </source>
</reference>
<protein>
    <submittedName>
        <fullName evidence="4">BMP family ABC transporter substrate-binding protein</fullName>
    </submittedName>
</protein>
<keyword evidence="1 2" id="KW-0732">Signal</keyword>
<dbReference type="RefSeq" id="WP_216151221.1">
    <property type="nucleotide sequence ID" value="NZ_JAHLDV010000062.1"/>
</dbReference>
<feature type="chain" id="PRO_5045875775" evidence="2">
    <location>
        <begin position="20"/>
        <end position="367"/>
    </location>
</feature>
<sequence length="367" mass="39468">MKKKLGSLLLAFTLLTSLALVGCGSSKTNTKTTKEKEVKVGFIYVGPVGDGGYTYSHDMGRKGLEKQLGVKTIFKESVKENLADVEQTCEEMINQGANVIVGTSFGFMDGMAASAKKHPGVKYLHASGYTTATNMSTFFGRIYQARYLSGIVAGMKTKTNKIGYVAAYSIPEVVRGINAFTLGVQSVNPKAVIKVKWTNTWYDPAKEKEAGKALIAEGVDVITQHQDTAGPLQAAEEAGIFAIGYNTDMSTKVPKSYMTAPVWNWTPYYVEQVKAIQAGTWKSGSYWEGLESGVVSLAPLTKNAPVGAAVAVEKAKADILSGKNKIFVGPITDQSGAVKVPKGKVMTDKELLSFNWFVKGVEGKIVK</sequence>
<evidence type="ECO:0000313" key="4">
    <source>
        <dbReference type="EMBL" id="MBU3161410.1"/>
    </source>
</evidence>
<evidence type="ECO:0000313" key="5">
    <source>
        <dbReference type="Proteomes" id="UP000776252"/>
    </source>
</evidence>
<evidence type="ECO:0000256" key="2">
    <source>
        <dbReference type="SAM" id="SignalP"/>
    </source>
</evidence>
<dbReference type="InterPro" id="IPR052910">
    <property type="entry name" value="ABC-Purine-Binding"/>
</dbReference>
<gene>
    <name evidence="4" type="ORF">KPL37_17010</name>
</gene>